<dbReference type="HOGENOM" id="CLU_034180_0_0_9"/>
<dbReference type="Gene3D" id="1.20.1250.20">
    <property type="entry name" value="MFS general substrate transporter like domains"/>
    <property type="match status" value="2"/>
</dbReference>
<feature type="transmembrane region" description="Helical" evidence="7">
    <location>
        <begin position="384"/>
        <end position="404"/>
    </location>
</feature>
<keyword evidence="3" id="KW-1003">Cell membrane</keyword>
<evidence type="ECO:0000256" key="5">
    <source>
        <dbReference type="ARBA" id="ARBA00022989"/>
    </source>
</evidence>
<comment type="subcellular location">
    <subcellularLocation>
        <location evidence="1">Cell membrane</location>
        <topology evidence="1">Multi-pass membrane protein</topology>
    </subcellularLocation>
</comment>
<feature type="transmembrane region" description="Helical" evidence="7">
    <location>
        <begin position="54"/>
        <end position="72"/>
    </location>
</feature>
<evidence type="ECO:0000256" key="3">
    <source>
        <dbReference type="ARBA" id="ARBA00022475"/>
    </source>
</evidence>
<evidence type="ECO:0000256" key="2">
    <source>
        <dbReference type="ARBA" id="ARBA00022448"/>
    </source>
</evidence>
<evidence type="ECO:0000256" key="6">
    <source>
        <dbReference type="ARBA" id="ARBA00023136"/>
    </source>
</evidence>
<proteinExistence type="predicted"/>
<dbReference type="Pfam" id="PF07690">
    <property type="entry name" value="MFS_1"/>
    <property type="match status" value="1"/>
</dbReference>
<evidence type="ECO:0000256" key="4">
    <source>
        <dbReference type="ARBA" id="ARBA00022692"/>
    </source>
</evidence>
<dbReference type="SUPFAM" id="SSF103473">
    <property type="entry name" value="MFS general substrate transporter"/>
    <property type="match status" value="1"/>
</dbReference>
<keyword evidence="5 7" id="KW-1133">Transmembrane helix</keyword>
<sequence>MKPLFEVLRIPNYRNLLLAAFSSQMGSVIGLTAFMFYLLDRFSGQPFYATLSELMQSLPALSVFFFVGVLADRMDRQKIAANCDWINALLSLALLAMVQWDWVPLIFAVLFIRSAVSRFFFPAEQALVQGVLTDKNYSVAAGLNQMMGSLFLLFGTALGAAAYWKLGITGALLLDAVSFAVSGLLIRSCRIGEAVRLPNGRHTWRQLNFRVIVSDFADGLRYILGHKLLAMLVAGFAVFGIINGGMSVMPVFILKYKLAPQTYEEHAVWLGILFGTGLLLGSVAASVLAAKCRPYHLIIGGLVSSGLLLGLSGWVTSIPYFYGLSFIVAFTLPAVNIGLGGWLPRIVDPGRMGRVQGWIGPLMMLTQSVTLGLIALFFPSRIGIEGLFLIVGSCFLVTGLYYLAVLPRLYREDAAVPAAPVPAAKEASSA</sequence>
<reference evidence="9" key="1">
    <citation type="submission" date="2011-06" db="EMBL/GenBank/DDBJ databases">
        <title>Complete genome sequence of Paenibacillus mucilaginosus KNP414.</title>
        <authorList>
            <person name="Wang J."/>
            <person name="Hu S."/>
            <person name="Hu X."/>
            <person name="Zhang B."/>
            <person name="Dong D."/>
            <person name="Zhang S."/>
            <person name="Zhao K."/>
            <person name="Wu D."/>
        </authorList>
    </citation>
    <scope>NUCLEOTIDE SEQUENCE [LARGE SCALE GENOMIC DNA]</scope>
    <source>
        <strain evidence="9">KNP414</strain>
    </source>
</reference>
<accession>F8F8L9</accession>
<feature type="transmembrane region" description="Helical" evidence="7">
    <location>
        <begin position="266"/>
        <end position="290"/>
    </location>
</feature>
<evidence type="ECO:0000313" key="9">
    <source>
        <dbReference type="Proteomes" id="UP000006620"/>
    </source>
</evidence>
<name>F8F8L9_PAEMK</name>
<feature type="transmembrane region" description="Helical" evidence="7">
    <location>
        <begin position="142"/>
        <end position="162"/>
    </location>
</feature>
<dbReference type="PANTHER" id="PTHR43266">
    <property type="entry name" value="MACROLIDE-EFFLUX PROTEIN"/>
    <property type="match status" value="1"/>
</dbReference>
<dbReference type="PATRIC" id="fig|1036673.3.peg.2797"/>
<protein>
    <submittedName>
        <fullName evidence="8">YkuC</fullName>
    </submittedName>
</protein>
<dbReference type="GO" id="GO:0022857">
    <property type="term" value="F:transmembrane transporter activity"/>
    <property type="evidence" value="ECO:0007669"/>
    <property type="project" value="InterPro"/>
</dbReference>
<feature type="transmembrane region" description="Helical" evidence="7">
    <location>
        <begin position="297"/>
        <end position="315"/>
    </location>
</feature>
<dbReference type="PANTHER" id="PTHR43266:SF8">
    <property type="entry name" value="MACROLIDE-EFFLUX PROTEIN"/>
    <property type="match status" value="1"/>
</dbReference>
<dbReference type="Proteomes" id="UP000006620">
    <property type="component" value="Chromosome"/>
</dbReference>
<dbReference type="InterPro" id="IPR011701">
    <property type="entry name" value="MFS"/>
</dbReference>
<feature type="transmembrane region" description="Helical" evidence="7">
    <location>
        <begin position="228"/>
        <end position="254"/>
    </location>
</feature>
<feature type="transmembrane region" description="Helical" evidence="7">
    <location>
        <begin position="321"/>
        <end position="343"/>
    </location>
</feature>
<reference evidence="8 9" key="2">
    <citation type="journal article" date="2013" name="Genome Announc.">
        <title>Genome Sequence of Growth-Improving Paenibacillus mucilaginosus Strain KNP414.</title>
        <authorList>
            <person name="Lu J.J."/>
            <person name="Wang J.F."/>
            <person name="Hu X.F."/>
        </authorList>
    </citation>
    <scope>NUCLEOTIDE SEQUENCE [LARGE SCALE GENOMIC DNA]</scope>
    <source>
        <strain evidence="8 9">KNP414</strain>
    </source>
</reference>
<dbReference type="AlphaFoldDB" id="F8F8L9"/>
<keyword evidence="6 7" id="KW-0472">Membrane</keyword>
<dbReference type="RefSeq" id="WP_013916766.1">
    <property type="nucleotide sequence ID" value="NC_015690.1"/>
</dbReference>
<evidence type="ECO:0000256" key="7">
    <source>
        <dbReference type="SAM" id="Phobius"/>
    </source>
</evidence>
<dbReference type="KEGG" id="pms:KNP414_03049"/>
<dbReference type="CDD" id="cd06173">
    <property type="entry name" value="MFS_MefA_like"/>
    <property type="match status" value="1"/>
</dbReference>
<feature type="transmembrane region" description="Helical" evidence="7">
    <location>
        <begin position="16"/>
        <end position="39"/>
    </location>
</feature>
<evidence type="ECO:0000256" key="1">
    <source>
        <dbReference type="ARBA" id="ARBA00004651"/>
    </source>
</evidence>
<evidence type="ECO:0000313" key="8">
    <source>
        <dbReference type="EMBL" id="AEI41607.1"/>
    </source>
</evidence>
<dbReference type="InterPro" id="IPR036259">
    <property type="entry name" value="MFS_trans_sf"/>
</dbReference>
<organism evidence="8 9">
    <name type="scientific">Paenibacillus mucilaginosus (strain KNP414)</name>
    <dbReference type="NCBI Taxonomy" id="1036673"/>
    <lineage>
        <taxon>Bacteria</taxon>
        <taxon>Bacillati</taxon>
        <taxon>Bacillota</taxon>
        <taxon>Bacilli</taxon>
        <taxon>Bacillales</taxon>
        <taxon>Paenibacillaceae</taxon>
        <taxon>Paenibacillus</taxon>
    </lineage>
</organism>
<keyword evidence="2" id="KW-0813">Transport</keyword>
<gene>
    <name evidence="8" type="ordered locus">KNP414_03049</name>
</gene>
<dbReference type="EMBL" id="CP002869">
    <property type="protein sequence ID" value="AEI41607.1"/>
    <property type="molecule type" value="Genomic_DNA"/>
</dbReference>
<dbReference type="GO" id="GO:0005886">
    <property type="term" value="C:plasma membrane"/>
    <property type="evidence" value="ECO:0007669"/>
    <property type="project" value="UniProtKB-SubCell"/>
</dbReference>
<keyword evidence="4 7" id="KW-0812">Transmembrane</keyword>
<feature type="transmembrane region" description="Helical" evidence="7">
    <location>
        <begin position="355"/>
        <end position="378"/>
    </location>
</feature>